<dbReference type="VEuPathDB" id="MicrosporidiaDB:TUBRATIS_19310"/>
<dbReference type="Pfam" id="PF00533">
    <property type="entry name" value="BRCT"/>
    <property type="match status" value="1"/>
</dbReference>
<evidence type="ECO:0000313" key="5">
    <source>
        <dbReference type="EMBL" id="RVD91618.1"/>
    </source>
</evidence>
<evidence type="ECO:0000256" key="1">
    <source>
        <dbReference type="ARBA" id="ARBA00006116"/>
    </source>
</evidence>
<dbReference type="SUPFAM" id="SSF48019">
    <property type="entry name" value="post-AAA+ oligomerization domain-like"/>
    <property type="match status" value="1"/>
</dbReference>
<dbReference type="GO" id="GO:0006281">
    <property type="term" value="P:DNA repair"/>
    <property type="evidence" value="ECO:0007669"/>
    <property type="project" value="InterPro"/>
</dbReference>
<dbReference type="AlphaFoldDB" id="A0A437AKL2"/>
<dbReference type="InterPro" id="IPR008921">
    <property type="entry name" value="DNA_pol3_clamp-load_cplx_C"/>
</dbReference>
<dbReference type="OrthoDB" id="446168at2759"/>
<dbReference type="FunFam" id="3.40.50.300:FF:000395">
    <property type="entry name" value="Replication factor C subunit 1"/>
    <property type="match status" value="1"/>
</dbReference>
<proteinExistence type="inferred from homology"/>
<dbReference type="Gene3D" id="1.20.272.10">
    <property type="match status" value="1"/>
</dbReference>
<evidence type="ECO:0000256" key="3">
    <source>
        <dbReference type="ARBA" id="ARBA00022705"/>
    </source>
</evidence>
<dbReference type="GO" id="GO:0005634">
    <property type="term" value="C:nucleus"/>
    <property type="evidence" value="ECO:0007669"/>
    <property type="project" value="TreeGrafter"/>
</dbReference>
<dbReference type="InterPro" id="IPR003593">
    <property type="entry name" value="AAA+_ATPase"/>
</dbReference>
<dbReference type="Gene3D" id="3.40.50.10190">
    <property type="entry name" value="BRCT domain"/>
    <property type="match status" value="1"/>
</dbReference>
<dbReference type="Gene3D" id="1.10.8.60">
    <property type="match status" value="1"/>
</dbReference>
<dbReference type="SMART" id="SM00292">
    <property type="entry name" value="BRCT"/>
    <property type="match status" value="1"/>
</dbReference>
<dbReference type="InterPro" id="IPR036420">
    <property type="entry name" value="BRCT_dom_sf"/>
</dbReference>
<keyword evidence="6" id="KW-1185">Reference proteome</keyword>
<dbReference type="SUPFAM" id="SSF52540">
    <property type="entry name" value="P-loop containing nucleoside triphosphate hydrolases"/>
    <property type="match status" value="1"/>
</dbReference>
<dbReference type="InterPro" id="IPR027417">
    <property type="entry name" value="P-loop_NTPase"/>
</dbReference>
<organism evidence="5 6">
    <name type="scientific">Tubulinosema ratisbonensis</name>
    <dbReference type="NCBI Taxonomy" id="291195"/>
    <lineage>
        <taxon>Eukaryota</taxon>
        <taxon>Fungi</taxon>
        <taxon>Fungi incertae sedis</taxon>
        <taxon>Microsporidia</taxon>
        <taxon>Tubulinosematoidea</taxon>
        <taxon>Tubulinosematidae</taxon>
        <taxon>Tubulinosema</taxon>
    </lineage>
</organism>
<dbReference type="SMART" id="SM00382">
    <property type="entry name" value="AAA"/>
    <property type="match status" value="1"/>
</dbReference>
<dbReference type="PROSITE" id="PS50172">
    <property type="entry name" value="BRCT"/>
    <property type="match status" value="1"/>
</dbReference>
<dbReference type="GO" id="GO:0005524">
    <property type="term" value="F:ATP binding"/>
    <property type="evidence" value="ECO:0007669"/>
    <property type="project" value="InterPro"/>
</dbReference>
<dbReference type="Pfam" id="PF00004">
    <property type="entry name" value="AAA"/>
    <property type="match status" value="1"/>
</dbReference>
<dbReference type="EMBL" id="RCSS01000462">
    <property type="protein sequence ID" value="RVD91618.1"/>
    <property type="molecule type" value="Genomic_DNA"/>
</dbReference>
<evidence type="ECO:0000313" key="6">
    <source>
        <dbReference type="Proteomes" id="UP000282876"/>
    </source>
</evidence>
<name>A0A437AKL2_9MICR</name>
<dbReference type="Proteomes" id="UP000282876">
    <property type="component" value="Unassembled WGS sequence"/>
</dbReference>
<comment type="caution">
    <text evidence="5">The sequence shown here is derived from an EMBL/GenBank/DDBJ whole genome shotgun (WGS) entry which is preliminary data.</text>
</comment>
<evidence type="ECO:0000259" key="4">
    <source>
        <dbReference type="PROSITE" id="PS50172"/>
    </source>
</evidence>
<dbReference type="InterPro" id="IPR013725">
    <property type="entry name" value="DNA_replication_fac_RFC1_C"/>
</dbReference>
<keyword evidence="3" id="KW-0235">DNA replication</keyword>
<dbReference type="InterPro" id="IPR012178">
    <property type="entry name" value="RFC1"/>
</dbReference>
<dbReference type="GO" id="GO:0016887">
    <property type="term" value="F:ATP hydrolysis activity"/>
    <property type="evidence" value="ECO:0007669"/>
    <property type="project" value="InterPro"/>
</dbReference>
<dbReference type="GO" id="GO:0006271">
    <property type="term" value="P:DNA strand elongation involved in DNA replication"/>
    <property type="evidence" value="ECO:0007669"/>
    <property type="project" value="UniProtKB-ARBA"/>
</dbReference>
<dbReference type="PANTHER" id="PTHR23389:SF6">
    <property type="entry name" value="REPLICATION FACTOR C SUBUNIT 1"/>
    <property type="match status" value="1"/>
</dbReference>
<dbReference type="SUPFAM" id="SSF52113">
    <property type="entry name" value="BRCT domain"/>
    <property type="match status" value="1"/>
</dbReference>
<protein>
    <recommendedName>
        <fullName evidence="2">Replication factor C subunit 1</fullName>
    </recommendedName>
</protein>
<dbReference type="InterPro" id="IPR001357">
    <property type="entry name" value="BRCT_dom"/>
</dbReference>
<gene>
    <name evidence="5" type="ORF">TUBRATIS_19310</name>
</gene>
<dbReference type="PANTHER" id="PTHR23389">
    <property type="entry name" value="CHROMOSOME TRANSMISSION FIDELITY FACTOR 18"/>
    <property type="match status" value="1"/>
</dbReference>
<dbReference type="Pfam" id="PF08519">
    <property type="entry name" value="RFC1"/>
    <property type="match status" value="1"/>
</dbReference>
<dbReference type="STRING" id="291195.A0A437AKL2"/>
<dbReference type="PIRSF" id="PIRSF036578">
    <property type="entry name" value="RFC1"/>
    <property type="match status" value="1"/>
</dbReference>
<dbReference type="Gene3D" id="3.40.50.300">
    <property type="entry name" value="P-loop containing nucleotide triphosphate hydrolases"/>
    <property type="match status" value="1"/>
</dbReference>
<dbReference type="GO" id="GO:0005663">
    <property type="term" value="C:DNA replication factor C complex"/>
    <property type="evidence" value="ECO:0007669"/>
    <property type="project" value="InterPro"/>
</dbReference>
<reference evidence="5 6" key="1">
    <citation type="submission" date="2018-10" db="EMBL/GenBank/DDBJ databases">
        <title>Draft genome sequence of the microsporidian Tubulinosema ratisbonensis.</title>
        <authorList>
            <person name="Polonais V."/>
            <person name="Peyretaillade E."/>
            <person name="Niehus S."/>
            <person name="Wawrzyniak I."/>
            <person name="Franchet A."/>
            <person name="Gaspin C."/>
            <person name="Reichstadt M."/>
            <person name="Belser C."/>
            <person name="Labadie K."/>
            <person name="Delbac F."/>
            <person name="Ferrandon D."/>
        </authorList>
    </citation>
    <scope>NUCLEOTIDE SEQUENCE [LARGE SCALE GENOMIC DNA]</scope>
    <source>
        <strain evidence="5 6">Franzen</strain>
    </source>
</reference>
<evidence type="ECO:0000256" key="2">
    <source>
        <dbReference type="ARBA" id="ARBA00020401"/>
    </source>
</evidence>
<dbReference type="GO" id="GO:0003689">
    <property type="term" value="F:DNA clamp loader activity"/>
    <property type="evidence" value="ECO:0007669"/>
    <property type="project" value="InterPro"/>
</dbReference>
<dbReference type="CDD" id="cd00009">
    <property type="entry name" value="AAA"/>
    <property type="match status" value="1"/>
</dbReference>
<feature type="domain" description="BRCT" evidence="4">
    <location>
        <begin position="5"/>
        <end position="94"/>
    </location>
</feature>
<accession>A0A437AKL2</accession>
<sequence>MEKKNDDYPLKDKTFVFTGELSIEREEAKEKVILLGGRVTTAPSSKTTYLVTGDEPGPSKLEKAKNLGIKILKEDEFMQIILKNSKNLNDSLVVDLPKENLTFSNEIWCEKYRPKSKAEFVGNKEIINQLENYLKGKTDKKAVLLSGPPGCGKTTMAYFVAKELNFNIAEFNASDVRNKSEILKKIKSGIFSDSVSDKIKKKVLIMDEVDGMSSDRGGIPELTKLIKSSKIPVICICNDRYHPKIRTLSNYCLDLRFRKLDARQILPRIKEILKKEGKQLLDPLLNDLILHSNGDLRYILNSLQNLTTRTTISMQQSKDFIKKNVLKNIFEIASEIFRKGKISEKLDLYFEEYNTMVMFVYENYLKVNHKTLKDVYEASESISFSEIIENKIYGPAQMWNLAPLHGFFSCVNPTKEGFLKEMIKFPTWLGFNSNSSKNQRNLIKTLKHGFKHFKVEKNNFRLFYLEVLMNFYEINLETQNVDKCLEIFLEYDLLREDLENLFEIFPKVQQAFKKLPAKIKSNLTSRYKKMVRDLPYFVEEVEKKEEEEEEVEEEKLVDFEG</sequence>
<dbReference type="InterPro" id="IPR003959">
    <property type="entry name" value="ATPase_AAA_core"/>
</dbReference>
<dbReference type="GO" id="GO:0003677">
    <property type="term" value="F:DNA binding"/>
    <property type="evidence" value="ECO:0007669"/>
    <property type="project" value="InterPro"/>
</dbReference>
<comment type="similarity">
    <text evidence="1">Belongs to the activator 1 large subunit family.</text>
</comment>